<keyword evidence="4" id="KW-0255">Endonuclease</keyword>
<evidence type="ECO:0000313" key="9">
    <source>
        <dbReference type="Proteomes" id="UP000565715"/>
    </source>
</evidence>
<dbReference type="PANTHER" id="PTHR38039:SF1">
    <property type="entry name" value="TOXIN YOEB"/>
    <property type="match status" value="1"/>
</dbReference>
<keyword evidence="9" id="KW-1185">Reference proteome</keyword>
<dbReference type="Gene3D" id="3.30.2310.20">
    <property type="entry name" value="RelE-like"/>
    <property type="match status" value="1"/>
</dbReference>
<evidence type="ECO:0000313" key="8">
    <source>
        <dbReference type="EMBL" id="NKY34320.1"/>
    </source>
</evidence>
<dbReference type="EMBL" id="JAAXOO010000003">
    <property type="protein sequence ID" value="NKY34320.1"/>
    <property type="molecule type" value="Genomic_DNA"/>
</dbReference>
<evidence type="ECO:0000256" key="4">
    <source>
        <dbReference type="ARBA" id="ARBA00022759"/>
    </source>
</evidence>
<comment type="caution">
    <text evidence="8">The sequence shown here is derived from an EMBL/GenBank/DDBJ whole genome shotgun (WGS) entry which is preliminary data.</text>
</comment>
<evidence type="ECO:0000256" key="3">
    <source>
        <dbReference type="ARBA" id="ARBA00022722"/>
    </source>
</evidence>
<reference evidence="8 9" key="1">
    <citation type="submission" date="2020-04" db="EMBL/GenBank/DDBJ databases">
        <title>MicrobeNet Type strains.</title>
        <authorList>
            <person name="Nicholson A.C."/>
        </authorList>
    </citation>
    <scope>NUCLEOTIDE SEQUENCE [LARGE SCALE GENOMIC DNA]</scope>
    <source>
        <strain evidence="8 9">DSM 45078</strain>
    </source>
</reference>
<dbReference type="GO" id="GO:0016787">
    <property type="term" value="F:hydrolase activity"/>
    <property type="evidence" value="ECO:0007669"/>
    <property type="project" value="UniProtKB-KW"/>
</dbReference>
<proteinExistence type="inferred from homology"/>
<evidence type="ECO:0000256" key="7">
    <source>
        <dbReference type="ARBA" id="ARBA00050056"/>
    </source>
</evidence>
<comment type="similarity">
    <text evidence="1">Belongs to the YoeB family.</text>
</comment>
<sequence>MSRKVLFDDHGWNDYLSWQAEDRAVPKKVNRLIEDIQRNGNGEGIGKPEPLRQNLSGWWSRRITKEHRIVYHADDDTVTVIACRYHYDT</sequence>
<dbReference type="SUPFAM" id="SSF143011">
    <property type="entry name" value="RelE-like"/>
    <property type="match status" value="1"/>
</dbReference>
<protein>
    <recommendedName>
        <fullName evidence="7">Endoribonuclease YoeB</fullName>
    </recommendedName>
    <alternativeName>
        <fullName evidence="6">Putative mRNA interferase YoeB</fullName>
    </alternativeName>
</protein>
<dbReference type="RefSeq" id="WP_068042958.1">
    <property type="nucleotide sequence ID" value="NZ_JAAXOO010000003.1"/>
</dbReference>
<dbReference type="GO" id="GO:0004519">
    <property type="term" value="F:endonuclease activity"/>
    <property type="evidence" value="ECO:0007669"/>
    <property type="project" value="UniProtKB-KW"/>
</dbReference>
<dbReference type="InterPro" id="IPR009614">
    <property type="entry name" value="YoeB_toxin"/>
</dbReference>
<evidence type="ECO:0000256" key="1">
    <source>
        <dbReference type="ARBA" id="ARBA00008172"/>
    </source>
</evidence>
<keyword evidence="2" id="KW-1277">Toxin-antitoxin system</keyword>
<organism evidence="8 9">
    <name type="scientific">Nocardia speluncae</name>
    <dbReference type="NCBI Taxonomy" id="419477"/>
    <lineage>
        <taxon>Bacteria</taxon>
        <taxon>Bacillati</taxon>
        <taxon>Actinomycetota</taxon>
        <taxon>Actinomycetes</taxon>
        <taxon>Mycobacteriales</taxon>
        <taxon>Nocardiaceae</taxon>
        <taxon>Nocardia</taxon>
    </lineage>
</organism>
<keyword evidence="5" id="KW-0378">Hydrolase</keyword>
<dbReference type="PANTHER" id="PTHR38039">
    <property type="entry name" value="TOXIN YOEB"/>
    <property type="match status" value="1"/>
</dbReference>
<keyword evidence="3" id="KW-0540">Nuclease</keyword>
<accession>A0A846XHZ7</accession>
<dbReference type="InterPro" id="IPR035093">
    <property type="entry name" value="RelE/ParE_toxin_dom_sf"/>
</dbReference>
<dbReference type="GO" id="GO:0045892">
    <property type="term" value="P:negative regulation of DNA-templated transcription"/>
    <property type="evidence" value="ECO:0007669"/>
    <property type="project" value="TreeGrafter"/>
</dbReference>
<name>A0A846XHZ7_9NOCA</name>
<gene>
    <name evidence="8" type="ORF">HGA13_14710</name>
</gene>
<dbReference type="Proteomes" id="UP000565715">
    <property type="component" value="Unassembled WGS sequence"/>
</dbReference>
<dbReference type="AlphaFoldDB" id="A0A846XHZ7"/>
<dbReference type="GO" id="GO:0006401">
    <property type="term" value="P:RNA catabolic process"/>
    <property type="evidence" value="ECO:0007669"/>
    <property type="project" value="InterPro"/>
</dbReference>
<evidence type="ECO:0000256" key="6">
    <source>
        <dbReference type="ARBA" id="ARBA00030388"/>
    </source>
</evidence>
<evidence type="ECO:0000256" key="2">
    <source>
        <dbReference type="ARBA" id="ARBA00022649"/>
    </source>
</evidence>
<dbReference type="Pfam" id="PF06769">
    <property type="entry name" value="YoeB_toxin"/>
    <property type="match status" value="1"/>
</dbReference>
<evidence type="ECO:0000256" key="5">
    <source>
        <dbReference type="ARBA" id="ARBA00022801"/>
    </source>
</evidence>
<dbReference type="NCBIfam" id="TIGR02116">
    <property type="entry name" value="toxin_Txe_YoeB"/>
    <property type="match status" value="1"/>
</dbReference>